<dbReference type="EMBL" id="QDDL01000015">
    <property type="protein sequence ID" value="PVZ63559.1"/>
    <property type="molecule type" value="Genomic_DNA"/>
</dbReference>
<evidence type="ECO:0000313" key="2">
    <source>
        <dbReference type="Proteomes" id="UP000244906"/>
    </source>
</evidence>
<dbReference type="AlphaFoldDB" id="A0A2V1GWN0"/>
<reference evidence="1 2" key="1">
    <citation type="submission" date="2018-04" db="EMBL/GenBank/DDBJ databases">
        <title>Thalassorhabdus spongiae gen. nov., sp. nov., isolated from a marine sponge in South-West Iceland.</title>
        <authorList>
            <person name="Knobloch S."/>
            <person name="Daussin A."/>
            <person name="Johannsson R."/>
            <person name="Marteinsson V.T."/>
        </authorList>
    </citation>
    <scope>NUCLEOTIDE SEQUENCE [LARGE SCALE GENOMIC DNA]</scope>
    <source>
        <strain evidence="1 2">Hp12</strain>
    </source>
</reference>
<keyword evidence="2" id="KW-1185">Reference proteome</keyword>
<comment type="caution">
    <text evidence="1">The sequence shown here is derived from an EMBL/GenBank/DDBJ whole genome shotgun (WGS) entry which is preliminary data.</text>
</comment>
<name>A0A2V1GWN0_9GAMM</name>
<dbReference type="Proteomes" id="UP000244906">
    <property type="component" value="Unassembled WGS sequence"/>
</dbReference>
<evidence type="ECO:0000313" key="1">
    <source>
        <dbReference type="EMBL" id="PVZ63559.1"/>
    </source>
</evidence>
<sequence>MRFIKLLSSSKSVLHYELMIMFCEIGCFKAFNSFFLLCCLGSLICWSVKPQLIFKTTKNRNQNEISSS</sequence>
<proteinExistence type="predicted"/>
<organism evidence="1 2">
    <name type="scientific">Pelagibaculum spongiae</name>
    <dbReference type="NCBI Taxonomy" id="2080658"/>
    <lineage>
        <taxon>Bacteria</taxon>
        <taxon>Pseudomonadati</taxon>
        <taxon>Pseudomonadota</taxon>
        <taxon>Gammaproteobacteria</taxon>
        <taxon>Oceanospirillales</taxon>
        <taxon>Pelagibaculum</taxon>
    </lineage>
</organism>
<protein>
    <submittedName>
        <fullName evidence="1">Uncharacterized protein</fullName>
    </submittedName>
</protein>
<accession>A0A2V1GWN0</accession>
<gene>
    <name evidence="1" type="ORF">DC094_20980</name>
</gene>